<reference evidence="2 3" key="1">
    <citation type="submission" date="2016-10" db="EMBL/GenBank/DDBJ databases">
        <title>Comparative genomics of Bacillus thuringiensis reveals a path to pathogens against multiple invertebrate hosts.</title>
        <authorList>
            <person name="Zheng J."/>
            <person name="Gao Q."/>
            <person name="Liu H."/>
            <person name="Peng D."/>
            <person name="Ruan L."/>
            <person name="Sun M."/>
        </authorList>
    </citation>
    <scope>NUCLEOTIDE SEQUENCE [LARGE SCALE GENOMIC DNA]</scope>
    <source>
        <strain evidence="2">BGSC 4M3</strain>
    </source>
</reference>
<dbReference type="RefSeq" id="WP_000837598.1">
    <property type="nucleotide sequence ID" value="NZ_NFEA01000021.1"/>
</dbReference>
<sequence length="637" mass="76000">MKSKMFLHKETLPLEIPINFSNTNLKYVDKKFLNTTKWTIPMAFLVPKTNGEEVRNLSLPHPLAQIKMMNFIEQFDSNITSFCSLSPYSIRSPWKINRANYAELERKKEEFNYYNEQFLFEGTREEKFKISHNDIVKELLNYFSYRKFNNIVQFKQSQTYFRAKYKYDNVMNIDIKEFFNSIYTHSLEWAVVGGKSLVKIGKSTKPKKARDSFFKCIDAICMDINYNETNGIIIGPEFSRIISEVLLTRIDLEIARDLSSQGLELNKHYLIYRFIDDYTIFFMNPKEDSERIIRNTIEKHLRGYKLNINKDKYYCTKSESMLEDDFIIIFNQKFERFKETFIKSKRNKDKNRIISNFLVEFNILINTYKSKKLSLVRYALKALKDILGYHESPVDRQYLLDIAAYIFNYAPEYFSTQNLYTLFLKHRKLHEGIEKEENILFDCDEEIFNRIHKIIKQHINDFNSIYELLVSAKFLTKKIPSPLLCKILDKHKDDYFSICSVAVYILSNNGKVEPEYKIVKQKIIKLLTTFIEDYEIKSKSSYQDAKYFYLINDFNYYPGFIHTDRKIKTLLQKHWKDMQKQIQQDYFQNDEPAIKSQLTSSIMGASYYQWNCSYKKFLKRSFLKSANTFNSSQNAPY</sequence>
<proteinExistence type="predicted"/>
<evidence type="ECO:0000259" key="1">
    <source>
        <dbReference type="PROSITE" id="PS50878"/>
    </source>
</evidence>
<accession>A0A9X6PAN8</accession>
<comment type="caution">
    <text evidence="2">The sequence shown here is derived from an EMBL/GenBank/DDBJ whole genome shotgun (WGS) entry which is preliminary data.</text>
</comment>
<dbReference type="PROSITE" id="PS50878">
    <property type="entry name" value="RT_POL"/>
    <property type="match status" value="1"/>
</dbReference>
<dbReference type="InterPro" id="IPR000477">
    <property type="entry name" value="RT_dom"/>
</dbReference>
<evidence type="ECO:0000313" key="3">
    <source>
        <dbReference type="Proteomes" id="UP000195217"/>
    </source>
</evidence>
<name>A0A9X6PAN8_BACUD</name>
<gene>
    <name evidence="2" type="ORF">BK761_06025</name>
</gene>
<evidence type="ECO:0000313" key="2">
    <source>
        <dbReference type="EMBL" id="OTZ36107.1"/>
    </source>
</evidence>
<dbReference type="AlphaFoldDB" id="A0A9X6PAN8"/>
<protein>
    <recommendedName>
        <fullName evidence="1">Reverse transcriptase domain-containing protein</fullName>
    </recommendedName>
</protein>
<organism evidence="2 3">
    <name type="scientific">Bacillus thuringiensis subsp. darmstadiensis</name>
    <dbReference type="NCBI Taxonomy" id="132264"/>
    <lineage>
        <taxon>Bacteria</taxon>
        <taxon>Bacillati</taxon>
        <taxon>Bacillota</taxon>
        <taxon>Bacilli</taxon>
        <taxon>Bacillales</taxon>
        <taxon>Bacillaceae</taxon>
        <taxon>Bacillus</taxon>
        <taxon>Bacillus cereus group</taxon>
    </lineage>
</organism>
<dbReference type="Proteomes" id="UP000195217">
    <property type="component" value="Unassembled WGS sequence"/>
</dbReference>
<dbReference type="EMBL" id="NFEA01000021">
    <property type="protein sequence ID" value="OTZ36107.1"/>
    <property type="molecule type" value="Genomic_DNA"/>
</dbReference>
<dbReference type="CDD" id="cd01646">
    <property type="entry name" value="RT_Bac_retron_I"/>
    <property type="match status" value="1"/>
</dbReference>
<feature type="domain" description="Reverse transcriptase" evidence="1">
    <location>
        <begin position="27"/>
        <end position="342"/>
    </location>
</feature>